<evidence type="ECO:0000313" key="1">
    <source>
        <dbReference type="EMBL" id="VAW78284.1"/>
    </source>
</evidence>
<dbReference type="AlphaFoldDB" id="A0A3B0ZA56"/>
<protein>
    <submittedName>
        <fullName evidence="1">Uncharacterized protein</fullName>
    </submittedName>
</protein>
<gene>
    <name evidence="1" type="ORF">MNBD_GAMMA13-1800</name>
</gene>
<dbReference type="EMBL" id="UOFK01000148">
    <property type="protein sequence ID" value="VAW78284.1"/>
    <property type="molecule type" value="Genomic_DNA"/>
</dbReference>
<organism evidence="1">
    <name type="scientific">hydrothermal vent metagenome</name>
    <dbReference type="NCBI Taxonomy" id="652676"/>
    <lineage>
        <taxon>unclassified sequences</taxon>
        <taxon>metagenomes</taxon>
        <taxon>ecological metagenomes</taxon>
    </lineage>
</organism>
<proteinExistence type="predicted"/>
<accession>A0A3B0ZA56</accession>
<reference evidence="1" key="1">
    <citation type="submission" date="2018-06" db="EMBL/GenBank/DDBJ databases">
        <authorList>
            <person name="Zhirakovskaya E."/>
        </authorList>
    </citation>
    <scope>NUCLEOTIDE SEQUENCE</scope>
</reference>
<name>A0A3B0ZA56_9ZZZZ</name>
<sequence length="32" mass="3626">MTDACFTPQTLDFQRALAANNNRDDLTRTNPN</sequence>